<dbReference type="SUPFAM" id="SSF63817">
    <property type="entry name" value="Sortase"/>
    <property type="match status" value="1"/>
</dbReference>
<keyword evidence="2" id="KW-0472">Membrane</keyword>
<feature type="transmembrane region" description="Helical" evidence="2">
    <location>
        <begin position="28"/>
        <end position="49"/>
    </location>
</feature>
<dbReference type="GO" id="GO:0016787">
    <property type="term" value="F:hydrolase activity"/>
    <property type="evidence" value="ECO:0007669"/>
    <property type="project" value="UniProtKB-KW"/>
</dbReference>
<sequence length="247" mass="28060">MVLYRYVKKTASFSPETVLRKAKNKRRFIALGIFIVGLFFLGNVVYPIVSYQLFTAPKFADIFLTPTSESQAQQSFSGPPVVLGQEIDLVDFTQVKNWFPGSEAVLSEEKESYYRLSIPKLRIEDALVAVNGVDLKKSLVQYANTSLPGRFGNTVIFGHSVLPQFFNPKNYITIFSTLPTLSPEDEIIIAYDKVKYKYIVEKMIEVFPNDVSILAQRYDDSYLTLITCVPPGTYLKRLIVRARLTKI</sequence>
<evidence type="ECO:0000313" key="4">
    <source>
        <dbReference type="Proteomes" id="UP000231371"/>
    </source>
</evidence>
<name>A0A2H0KGI8_9BACT</name>
<evidence type="ECO:0000313" key="3">
    <source>
        <dbReference type="EMBL" id="PIQ70398.1"/>
    </source>
</evidence>
<dbReference type="EMBL" id="PCVI01000011">
    <property type="protein sequence ID" value="PIQ70398.1"/>
    <property type="molecule type" value="Genomic_DNA"/>
</dbReference>
<comment type="caution">
    <text evidence="3">The sequence shown here is derived from an EMBL/GenBank/DDBJ whole genome shotgun (WGS) entry which is preliminary data.</text>
</comment>
<evidence type="ECO:0000256" key="2">
    <source>
        <dbReference type="SAM" id="Phobius"/>
    </source>
</evidence>
<accession>A0A2H0KGI8</accession>
<evidence type="ECO:0008006" key="5">
    <source>
        <dbReference type="Google" id="ProtNLM"/>
    </source>
</evidence>
<proteinExistence type="predicted"/>
<dbReference type="InterPro" id="IPR005754">
    <property type="entry name" value="Sortase"/>
</dbReference>
<dbReference type="Pfam" id="PF04203">
    <property type="entry name" value="Sortase"/>
    <property type="match status" value="1"/>
</dbReference>
<dbReference type="Proteomes" id="UP000231371">
    <property type="component" value="Unassembled WGS sequence"/>
</dbReference>
<reference evidence="3 4" key="1">
    <citation type="submission" date="2017-09" db="EMBL/GenBank/DDBJ databases">
        <title>Depth-based differentiation of microbial function through sediment-hosted aquifers and enrichment of novel symbionts in the deep terrestrial subsurface.</title>
        <authorList>
            <person name="Probst A.J."/>
            <person name="Ladd B."/>
            <person name="Jarett J.K."/>
            <person name="Geller-Mcgrath D.E."/>
            <person name="Sieber C.M."/>
            <person name="Emerson J.B."/>
            <person name="Anantharaman K."/>
            <person name="Thomas B.C."/>
            <person name="Malmstrom R."/>
            <person name="Stieglmeier M."/>
            <person name="Klingl A."/>
            <person name="Woyke T."/>
            <person name="Ryan C.M."/>
            <person name="Banfield J.F."/>
        </authorList>
    </citation>
    <scope>NUCLEOTIDE SEQUENCE [LARGE SCALE GENOMIC DNA]</scope>
    <source>
        <strain evidence="3">CG11_big_fil_rev_8_21_14_0_20_40_12</strain>
    </source>
</reference>
<organism evidence="3 4">
    <name type="scientific">Candidatus Shapirobacteria bacterium CG11_big_fil_rev_8_21_14_0_20_40_12</name>
    <dbReference type="NCBI Taxonomy" id="1974889"/>
    <lineage>
        <taxon>Bacteria</taxon>
        <taxon>Candidatus Shapironibacteriota</taxon>
    </lineage>
</organism>
<protein>
    <recommendedName>
        <fullName evidence="5">Sortase</fullName>
    </recommendedName>
</protein>
<keyword evidence="2" id="KW-0812">Transmembrane</keyword>
<keyword evidence="2" id="KW-1133">Transmembrane helix</keyword>
<evidence type="ECO:0000256" key="1">
    <source>
        <dbReference type="ARBA" id="ARBA00022801"/>
    </source>
</evidence>
<dbReference type="NCBIfam" id="TIGR01076">
    <property type="entry name" value="sortase_fam"/>
    <property type="match status" value="1"/>
</dbReference>
<dbReference type="InterPro" id="IPR023365">
    <property type="entry name" value="Sortase_dom-sf"/>
</dbReference>
<dbReference type="Gene3D" id="2.40.260.10">
    <property type="entry name" value="Sortase"/>
    <property type="match status" value="1"/>
</dbReference>
<keyword evidence="1" id="KW-0378">Hydrolase</keyword>
<dbReference type="AlphaFoldDB" id="A0A2H0KGI8"/>
<gene>
    <name evidence="3" type="ORF">COV89_00615</name>
</gene>